<dbReference type="RefSeq" id="WP_245981686.1">
    <property type="nucleotide sequence ID" value="NZ_RBKS01000001.1"/>
</dbReference>
<dbReference type="PANTHER" id="PTHR44846">
    <property type="entry name" value="MANNOSYL-D-GLYCERATE TRANSPORT/METABOLISM SYSTEM REPRESSOR MNGR-RELATED"/>
    <property type="match status" value="1"/>
</dbReference>
<evidence type="ECO:0000313" key="5">
    <source>
        <dbReference type="EMBL" id="RKR75766.1"/>
    </source>
</evidence>
<feature type="domain" description="HTH gntR-type" evidence="4">
    <location>
        <begin position="22"/>
        <end position="89"/>
    </location>
</feature>
<dbReference type="InterPro" id="IPR000524">
    <property type="entry name" value="Tscrpt_reg_HTH_GntR"/>
</dbReference>
<dbReference type="EMBL" id="RBKS01000001">
    <property type="protein sequence ID" value="RKR75766.1"/>
    <property type="molecule type" value="Genomic_DNA"/>
</dbReference>
<name>A0A495IKT5_9MICO</name>
<dbReference type="Proteomes" id="UP000280008">
    <property type="component" value="Unassembled WGS sequence"/>
</dbReference>
<evidence type="ECO:0000256" key="1">
    <source>
        <dbReference type="ARBA" id="ARBA00023015"/>
    </source>
</evidence>
<evidence type="ECO:0000313" key="6">
    <source>
        <dbReference type="Proteomes" id="UP000280008"/>
    </source>
</evidence>
<reference evidence="5 6" key="1">
    <citation type="submission" date="2018-10" db="EMBL/GenBank/DDBJ databases">
        <title>Sequencing the genomes of 1000 actinobacteria strains.</title>
        <authorList>
            <person name="Klenk H.-P."/>
        </authorList>
    </citation>
    <scope>NUCLEOTIDE SEQUENCE [LARGE SCALE GENOMIC DNA]</scope>
    <source>
        <strain evidence="5 6">DSM 17894</strain>
    </source>
</reference>
<evidence type="ECO:0000256" key="2">
    <source>
        <dbReference type="ARBA" id="ARBA00023125"/>
    </source>
</evidence>
<dbReference type="Pfam" id="PF07702">
    <property type="entry name" value="UTRA"/>
    <property type="match status" value="1"/>
</dbReference>
<dbReference type="PANTHER" id="PTHR44846:SF1">
    <property type="entry name" value="MANNOSYL-D-GLYCERATE TRANSPORT_METABOLISM SYSTEM REPRESSOR MNGR-RELATED"/>
    <property type="match status" value="1"/>
</dbReference>
<keyword evidence="3" id="KW-0804">Transcription</keyword>
<keyword evidence="2" id="KW-0238">DNA-binding</keyword>
<keyword evidence="1" id="KW-0805">Transcription regulation</keyword>
<keyword evidence="6" id="KW-1185">Reference proteome</keyword>
<dbReference type="SUPFAM" id="SSF64288">
    <property type="entry name" value="Chorismate lyase-like"/>
    <property type="match status" value="1"/>
</dbReference>
<proteinExistence type="predicted"/>
<dbReference type="Pfam" id="PF00392">
    <property type="entry name" value="GntR"/>
    <property type="match status" value="1"/>
</dbReference>
<dbReference type="Gene3D" id="1.10.10.10">
    <property type="entry name" value="Winged helix-like DNA-binding domain superfamily/Winged helix DNA-binding domain"/>
    <property type="match status" value="1"/>
</dbReference>
<dbReference type="CDD" id="cd07377">
    <property type="entry name" value="WHTH_GntR"/>
    <property type="match status" value="1"/>
</dbReference>
<dbReference type="GO" id="GO:0003700">
    <property type="term" value="F:DNA-binding transcription factor activity"/>
    <property type="evidence" value="ECO:0007669"/>
    <property type="project" value="InterPro"/>
</dbReference>
<dbReference type="InterPro" id="IPR036388">
    <property type="entry name" value="WH-like_DNA-bd_sf"/>
</dbReference>
<dbReference type="GO" id="GO:0003677">
    <property type="term" value="F:DNA binding"/>
    <property type="evidence" value="ECO:0007669"/>
    <property type="project" value="UniProtKB-KW"/>
</dbReference>
<dbReference type="InterPro" id="IPR011663">
    <property type="entry name" value="UTRA"/>
</dbReference>
<dbReference type="SMART" id="SM00866">
    <property type="entry name" value="UTRA"/>
    <property type="match status" value="1"/>
</dbReference>
<dbReference type="SMART" id="SM00345">
    <property type="entry name" value="HTH_GNTR"/>
    <property type="match status" value="1"/>
</dbReference>
<dbReference type="GO" id="GO:0045892">
    <property type="term" value="P:negative regulation of DNA-templated transcription"/>
    <property type="evidence" value="ECO:0007669"/>
    <property type="project" value="TreeGrafter"/>
</dbReference>
<evidence type="ECO:0000256" key="3">
    <source>
        <dbReference type="ARBA" id="ARBA00023163"/>
    </source>
</evidence>
<dbReference type="AlphaFoldDB" id="A0A495IKT5"/>
<dbReference type="Gene3D" id="3.40.1410.10">
    <property type="entry name" value="Chorismate lyase-like"/>
    <property type="match status" value="1"/>
</dbReference>
<gene>
    <name evidence="5" type="ORF">C8E83_2921</name>
</gene>
<evidence type="ECO:0000259" key="4">
    <source>
        <dbReference type="PROSITE" id="PS50949"/>
    </source>
</evidence>
<protein>
    <submittedName>
        <fullName evidence="5">GntR family transcriptional regulator</fullName>
    </submittedName>
</protein>
<dbReference type="InterPro" id="IPR050679">
    <property type="entry name" value="Bact_HTH_transcr_reg"/>
</dbReference>
<dbReference type="SUPFAM" id="SSF46785">
    <property type="entry name" value="Winged helix' DNA-binding domain"/>
    <property type="match status" value="1"/>
</dbReference>
<accession>A0A495IKT5</accession>
<dbReference type="InterPro" id="IPR036390">
    <property type="entry name" value="WH_DNA-bd_sf"/>
</dbReference>
<organism evidence="5 6">
    <name type="scientific">Frondihabitans australicus</name>
    <dbReference type="NCBI Taxonomy" id="386892"/>
    <lineage>
        <taxon>Bacteria</taxon>
        <taxon>Bacillati</taxon>
        <taxon>Actinomycetota</taxon>
        <taxon>Actinomycetes</taxon>
        <taxon>Micrococcales</taxon>
        <taxon>Microbacteriaceae</taxon>
        <taxon>Frondihabitans</taxon>
    </lineage>
</organism>
<dbReference type="PRINTS" id="PR00035">
    <property type="entry name" value="HTHGNTR"/>
</dbReference>
<sequence length="260" mass="28085">MPAKQTPAPLDAPAPGIVLGAVPKHEQLRRILRDLALDRLQPGSAIPSERQLIADYGVSRITVREAVGQLVNEGILTRVRGKGTFVAHRAVQSTLHLASFTQEMASLGHVPTTVVLVREEARLPADTAAALGLAPDDTGFHVKRLRLADGAPVSIDDAWFARAPYPGLLDHDLSKSIYALAAERYDAPIVRARQTVAAEPAPDDVATLLGTKTSAPVLVFDRVSYAAAGPVEHTRSWYRSDRYRVQMEVSAREEPALRGA</sequence>
<dbReference type="PROSITE" id="PS50949">
    <property type="entry name" value="HTH_GNTR"/>
    <property type="match status" value="1"/>
</dbReference>
<dbReference type="InterPro" id="IPR028978">
    <property type="entry name" value="Chorismate_lyase_/UTRA_dom_sf"/>
</dbReference>
<comment type="caution">
    <text evidence="5">The sequence shown here is derived from an EMBL/GenBank/DDBJ whole genome shotgun (WGS) entry which is preliminary data.</text>
</comment>